<organism evidence="1 2">
    <name type="scientific">Candidula unifasciata</name>
    <dbReference type="NCBI Taxonomy" id="100452"/>
    <lineage>
        <taxon>Eukaryota</taxon>
        <taxon>Metazoa</taxon>
        <taxon>Spiralia</taxon>
        <taxon>Lophotrochozoa</taxon>
        <taxon>Mollusca</taxon>
        <taxon>Gastropoda</taxon>
        <taxon>Heterobranchia</taxon>
        <taxon>Euthyneura</taxon>
        <taxon>Panpulmonata</taxon>
        <taxon>Eupulmonata</taxon>
        <taxon>Stylommatophora</taxon>
        <taxon>Helicina</taxon>
        <taxon>Helicoidea</taxon>
        <taxon>Geomitridae</taxon>
        <taxon>Candidula</taxon>
    </lineage>
</organism>
<sequence length="102" mass="11733">MRQNADICPVLLSIIQEELARSDQGDSKQVLDEEQKCIQADLQPLVLEQSVRYTCNCRTSPAARNLQNLAQNECIHEDDFLQRFIRLHNSVESLVALNQDFF</sequence>
<dbReference type="Proteomes" id="UP000678393">
    <property type="component" value="Unassembled WGS sequence"/>
</dbReference>
<proteinExistence type="predicted"/>
<keyword evidence="2" id="KW-1185">Reference proteome</keyword>
<gene>
    <name evidence="1" type="ORF">CUNI_LOCUS17491</name>
</gene>
<dbReference type="AlphaFoldDB" id="A0A8S3ZQZ4"/>
<evidence type="ECO:0000313" key="1">
    <source>
        <dbReference type="EMBL" id="CAG5131933.1"/>
    </source>
</evidence>
<name>A0A8S3ZQZ4_9EUPU</name>
<accession>A0A8S3ZQZ4</accession>
<dbReference type="EMBL" id="CAJHNH020004968">
    <property type="protein sequence ID" value="CAG5131933.1"/>
    <property type="molecule type" value="Genomic_DNA"/>
</dbReference>
<reference evidence="1" key="1">
    <citation type="submission" date="2021-04" db="EMBL/GenBank/DDBJ databases">
        <authorList>
            <consortium name="Molecular Ecology Group"/>
        </authorList>
    </citation>
    <scope>NUCLEOTIDE SEQUENCE</scope>
</reference>
<comment type="caution">
    <text evidence="1">The sequence shown here is derived from an EMBL/GenBank/DDBJ whole genome shotgun (WGS) entry which is preliminary data.</text>
</comment>
<protein>
    <submittedName>
        <fullName evidence="1">Uncharacterized protein</fullName>
    </submittedName>
</protein>
<evidence type="ECO:0000313" key="2">
    <source>
        <dbReference type="Proteomes" id="UP000678393"/>
    </source>
</evidence>